<evidence type="ECO:0000313" key="3">
    <source>
        <dbReference type="EMBL" id="AUD78351.1"/>
    </source>
</evidence>
<organism evidence="3 4">
    <name type="scientific">Kangiella profundi</name>
    <dbReference type="NCBI Taxonomy" id="1561924"/>
    <lineage>
        <taxon>Bacteria</taxon>
        <taxon>Pseudomonadati</taxon>
        <taxon>Pseudomonadota</taxon>
        <taxon>Gammaproteobacteria</taxon>
        <taxon>Kangiellales</taxon>
        <taxon>Kangiellaceae</taxon>
        <taxon>Kangiella</taxon>
    </lineage>
</organism>
<dbReference type="SUPFAM" id="SSF56925">
    <property type="entry name" value="OMPA-like"/>
    <property type="match status" value="1"/>
</dbReference>
<dbReference type="Gene3D" id="2.40.160.20">
    <property type="match status" value="1"/>
</dbReference>
<reference evidence="3 4" key="1">
    <citation type="submission" date="2017-12" db="EMBL/GenBank/DDBJ databases">
        <title>Kangiella profundi FT102 completed genome.</title>
        <authorList>
            <person name="Xu J."/>
            <person name="Wang J."/>
            <person name="Lu Y."/>
        </authorList>
    </citation>
    <scope>NUCLEOTIDE SEQUENCE [LARGE SCALE GENOMIC DNA]</scope>
    <source>
        <strain evidence="3 4">FT102</strain>
    </source>
</reference>
<dbReference type="EMBL" id="CP025120">
    <property type="protein sequence ID" value="AUD78351.1"/>
    <property type="molecule type" value="Genomic_DNA"/>
</dbReference>
<dbReference type="Proteomes" id="UP000232693">
    <property type="component" value="Chromosome"/>
</dbReference>
<dbReference type="OrthoDB" id="5901526at2"/>
<dbReference type="RefSeq" id="WP_106646223.1">
    <property type="nucleotide sequence ID" value="NZ_BMGO01000002.1"/>
</dbReference>
<dbReference type="InterPro" id="IPR011250">
    <property type="entry name" value="OMP/PagP_B-barrel"/>
</dbReference>
<keyword evidence="4" id="KW-1185">Reference proteome</keyword>
<keyword evidence="1" id="KW-0732">Signal</keyword>
<proteinExistence type="predicted"/>
<name>A0A2K9AT62_9GAMM</name>
<dbReference type="InterPro" id="IPR027385">
    <property type="entry name" value="Beta-barrel_OMP"/>
</dbReference>
<evidence type="ECO:0000313" key="4">
    <source>
        <dbReference type="Proteomes" id="UP000232693"/>
    </source>
</evidence>
<dbReference type="AlphaFoldDB" id="A0A2K9AT62"/>
<dbReference type="KEGG" id="kpd:CW740_03460"/>
<evidence type="ECO:0000259" key="2">
    <source>
        <dbReference type="Pfam" id="PF13505"/>
    </source>
</evidence>
<feature type="domain" description="Outer membrane protein beta-barrel" evidence="2">
    <location>
        <begin position="9"/>
        <end position="170"/>
    </location>
</feature>
<sequence>MKITMIAGAVVASLTMATAVSAKEGAYYGVGVTQQSIDDTGSGVDVMTLDGRFGAYFNENFSGEVRLGVGITDDDYFGADVEMKHYYGAYLRAGVPVTDGFYPYAIAGYTKSKIEVSDFGVTASDSESDFSYGLGADFSVSKNVDITLEFMRYLDKDGVEIDGIGLGFKARL</sequence>
<dbReference type="Pfam" id="PF13505">
    <property type="entry name" value="OMP_b-brl"/>
    <property type="match status" value="1"/>
</dbReference>
<gene>
    <name evidence="3" type="ORF">CW740_03460</name>
</gene>
<accession>A0A2K9AT62</accession>
<evidence type="ECO:0000256" key="1">
    <source>
        <dbReference type="ARBA" id="ARBA00022729"/>
    </source>
</evidence>
<protein>
    <submittedName>
        <fullName evidence="3">Porin family protein</fullName>
    </submittedName>
</protein>